<accession>A0ACC0NTC8</accession>
<keyword evidence="2" id="KW-1185">Reference proteome</keyword>
<sequence length="263" mass="29470">MHQITFSGGPTRPTYIYIRKKTLLPISSKHSASSEISHNPAPPHPAPYLSLSNGVLWYQTPPPPPPPARPCSPRSSPHQTMEWRSPPLLLHFPQSSSPPPKRPPPHTPLASPPVLRRLRWRLHLVLNDVEKEKKNEGMAAKRFFSGVHYVVFVGKVPGIYESWIACSEQVTRFTGAVFKKYPSLEEANNAWTAYVEAHSNVQLLSPQVPELTTDYPPLLVPVQANMDDQTPSKLPKHCVYIAMLVVGVVIGILLLLVIMYIFF</sequence>
<dbReference type="EMBL" id="CM046392">
    <property type="protein sequence ID" value="KAI8555743.1"/>
    <property type="molecule type" value="Genomic_DNA"/>
</dbReference>
<evidence type="ECO:0000313" key="2">
    <source>
        <dbReference type="Proteomes" id="UP001062846"/>
    </source>
</evidence>
<protein>
    <submittedName>
        <fullName evidence="1">Uncharacterized protein</fullName>
    </submittedName>
</protein>
<name>A0ACC0NTC8_RHOML</name>
<dbReference type="Proteomes" id="UP001062846">
    <property type="component" value="Chromosome 5"/>
</dbReference>
<comment type="caution">
    <text evidence="1">The sequence shown here is derived from an EMBL/GenBank/DDBJ whole genome shotgun (WGS) entry which is preliminary data.</text>
</comment>
<proteinExistence type="predicted"/>
<evidence type="ECO:0000313" key="1">
    <source>
        <dbReference type="EMBL" id="KAI8555743.1"/>
    </source>
</evidence>
<reference evidence="1" key="1">
    <citation type="submission" date="2022-02" db="EMBL/GenBank/DDBJ databases">
        <title>Plant Genome Project.</title>
        <authorList>
            <person name="Zhang R.-G."/>
        </authorList>
    </citation>
    <scope>NUCLEOTIDE SEQUENCE</scope>
    <source>
        <strain evidence="1">AT1</strain>
    </source>
</reference>
<organism evidence="1 2">
    <name type="scientific">Rhododendron molle</name>
    <name type="common">Chinese azalea</name>
    <name type="synonym">Azalea mollis</name>
    <dbReference type="NCBI Taxonomy" id="49168"/>
    <lineage>
        <taxon>Eukaryota</taxon>
        <taxon>Viridiplantae</taxon>
        <taxon>Streptophyta</taxon>
        <taxon>Embryophyta</taxon>
        <taxon>Tracheophyta</taxon>
        <taxon>Spermatophyta</taxon>
        <taxon>Magnoliopsida</taxon>
        <taxon>eudicotyledons</taxon>
        <taxon>Gunneridae</taxon>
        <taxon>Pentapetalae</taxon>
        <taxon>asterids</taxon>
        <taxon>Ericales</taxon>
        <taxon>Ericaceae</taxon>
        <taxon>Ericoideae</taxon>
        <taxon>Rhodoreae</taxon>
        <taxon>Rhododendron</taxon>
    </lineage>
</organism>
<gene>
    <name evidence="1" type="ORF">RHMOL_Rhmol05G0198500</name>
</gene>